<dbReference type="GO" id="GO:0007131">
    <property type="term" value="P:reciprocal meiotic recombination"/>
    <property type="evidence" value="ECO:0007669"/>
    <property type="project" value="TreeGrafter"/>
</dbReference>
<dbReference type="PANTHER" id="PTHR46457">
    <property type="entry name" value="DNA REPAIR PROTEIN RAD51 HOMOLOG 4"/>
    <property type="match status" value="1"/>
</dbReference>
<evidence type="ECO:0000256" key="1">
    <source>
        <dbReference type="ARBA" id="ARBA00004123"/>
    </source>
</evidence>
<dbReference type="GO" id="GO:0140664">
    <property type="term" value="F:ATP-dependent DNA damage sensor activity"/>
    <property type="evidence" value="ECO:0007669"/>
    <property type="project" value="InterPro"/>
</dbReference>
<protein>
    <submittedName>
        <fullName evidence="5">DNA repair protein RAD51 homolog 4 isoform X2</fullName>
    </submittedName>
</protein>
<evidence type="ECO:0000313" key="4">
    <source>
        <dbReference type="Proteomes" id="UP001652740"/>
    </source>
</evidence>
<dbReference type="AlphaFoldDB" id="A0A6J1WRP4"/>
<reference evidence="5" key="1">
    <citation type="submission" date="2025-08" db="UniProtKB">
        <authorList>
            <consortium name="RefSeq"/>
        </authorList>
    </citation>
    <scope>IDENTIFICATION</scope>
    <source>
        <tissue evidence="5">Whole larvae</tissue>
    </source>
</reference>
<evidence type="ECO:0000259" key="3">
    <source>
        <dbReference type="PROSITE" id="PS50162"/>
    </source>
</evidence>
<dbReference type="GO" id="GO:0000724">
    <property type="term" value="P:double-strand break repair via homologous recombination"/>
    <property type="evidence" value="ECO:0007669"/>
    <property type="project" value="TreeGrafter"/>
</dbReference>
<dbReference type="GO" id="GO:0033063">
    <property type="term" value="C:Rad51B-Rad51C-Rad51D-XRCC2 complex"/>
    <property type="evidence" value="ECO:0007669"/>
    <property type="project" value="TreeGrafter"/>
</dbReference>
<dbReference type="GeneID" id="113517509"/>
<dbReference type="GO" id="GO:0000723">
    <property type="term" value="P:telomere maintenance"/>
    <property type="evidence" value="ECO:0007669"/>
    <property type="project" value="TreeGrafter"/>
</dbReference>
<gene>
    <name evidence="5" type="primary">LOC113517509</name>
</gene>
<evidence type="ECO:0000256" key="2">
    <source>
        <dbReference type="ARBA" id="ARBA00023242"/>
    </source>
</evidence>
<name>A0A6J1WRP4_GALME</name>
<proteinExistence type="predicted"/>
<feature type="domain" description="RecA family profile 1" evidence="3">
    <location>
        <begin position="77"/>
        <end position="291"/>
    </location>
</feature>
<dbReference type="InterPro" id="IPR013632">
    <property type="entry name" value="Rad51_C"/>
</dbReference>
<dbReference type="GO" id="GO:0042148">
    <property type="term" value="P:DNA strand invasion"/>
    <property type="evidence" value="ECO:0007669"/>
    <property type="project" value="TreeGrafter"/>
</dbReference>
<dbReference type="GO" id="GO:0003697">
    <property type="term" value="F:single-stranded DNA binding"/>
    <property type="evidence" value="ECO:0007669"/>
    <property type="project" value="TreeGrafter"/>
</dbReference>
<dbReference type="GO" id="GO:0005815">
    <property type="term" value="C:microtubule organizing center"/>
    <property type="evidence" value="ECO:0007669"/>
    <property type="project" value="TreeGrafter"/>
</dbReference>
<dbReference type="PANTHER" id="PTHR46457:SF1">
    <property type="entry name" value="DNA REPAIR PROTEIN RAD51 HOMOLOG 4"/>
    <property type="match status" value="1"/>
</dbReference>
<keyword evidence="2" id="KW-0539">Nucleus</keyword>
<sequence length="291" mass="32987">MQQLKSIELIYLNKNVLKSLTQNRITTIKDFLHEDPEKIALLTKLTFAQVLEIRNDIYKKFSAVLITGEKLLEKIIRNKKLCIGIKSLDEILDGGIPVGITEFCGLAESGKTQLCFQIAINCVKNSENNVLYIDTKGDFSALRIQKILDTNGFSHKDMALVLTKIKVIRIWSMEELIELLKKIKNKQCCIEKLALIIIDSLPCLMFQHLGDSNKLDDGEISSILKEPGFVEKRNRCLGKYWKHIPTTVVLLEKSQMSTVDNTSDLNVTVIKCCNIECDRYCTLKLGDFGVT</sequence>
<accession>A0A6J1WRP4</accession>
<dbReference type="SUPFAM" id="SSF52540">
    <property type="entry name" value="P-loop containing nucleoside triphosphate hydrolases"/>
    <property type="match status" value="1"/>
</dbReference>
<dbReference type="RefSeq" id="XP_026757996.2">
    <property type="nucleotide sequence ID" value="XM_026902195.3"/>
</dbReference>
<evidence type="ECO:0000313" key="5">
    <source>
        <dbReference type="RefSeq" id="XP_026757996.2"/>
    </source>
</evidence>
<dbReference type="GO" id="GO:0005524">
    <property type="term" value="F:ATP binding"/>
    <property type="evidence" value="ECO:0007669"/>
    <property type="project" value="InterPro"/>
</dbReference>
<dbReference type="Pfam" id="PF08423">
    <property type="entry name" value="Rad51"/>
    <property type="match status" value="1"/>
</dbReference>
<dbReference type="Gene3D" id="3.40.50.300">
    <property type="entry name" value="P-loop containing nucleotide triphosphate hydrolases"/>
    <property type="match status" value="1"/>
</dbReference>
<dbReference type="PROSITE" id="PS50162">
    <property type="entry name" value="RECA_2"/>
    <property type="match status" value="1"/>
</dbReference>
<dbReference type="Proteomes" id="UP001652740">
    <property type="component" value="Unplaced"/>
</dbReference>
<dbReference type="InterPro" id="IPR027417">
    <property type="entry name" value="P-loop_NTPase"/>
</dbReference>
<organism evidence="4 5">
    <name type="scientific">Galleria mellonella</name>
    <name type="common">Greater wax moth</name>
    <dbReference type="NCBI Taxonomy" id="7137"/>
    <lineage>
        <taxon>Eukaryota</taxon>
        <taxon>Metazoa</taxon>
        <taxon>Ecdysozoa</taxon>
        <taxon>Arthropoda</taxon>
        <taxon>Hexapoda</taxon>
        <taxon>Insecta</taxon>
        <taxon>Pterygota</taxon>
        <taxon>Neoptera</taxon>
        <taxon>Endopterygota</taxon>
        <taxon>Lepidoptera</taxon>
        <taxon>Glossata</taxon>
        <taxon>Ditrysia</taxon>
        <taxon>Pyraloidea</taxon>
        <taxon>Pyralidae</taxon>
        <taxon>Galleriinae</taxon>
        <taxon>Galleria</taxon>
    </lineage>
</organism>
<comment type="subcellular location">
    <subcellularLocation>
        <location evidence="1">Nucleus</location>
    </subcellularLocation>
</comment>
<dbReference type="GO" id="GO:0005657">
    <property type="term" value="C:replication fork"/>
    <property type="evidence" value="ECO:0007669"/>
    <property type="project" value="TreeGrafter"/>
</dbReference>
<dbReference type="InterPro" id="IPR051988">
    <property type="entry name" value="HRR_RAD51_Paralog"/>
</dbReference>
<keyword evidence="4" id="KW-1185">Reference proteome</keyword>
<dbReference type="InterPro" id="IPR020588">
    <property type="entry name" value="RecA_ATP-bd"/>
</dbReference>
<dbReference type="GO" id="GO:0000400">
    <property type="term" value="F:four-way junction DNA binding"/>
    <property type="evidence" value="ECO:0007669"/>
    <property type="project" value="TreeGrafter"/>
</dbReference>